<evidence type="ECO:0000313" key="2">
    <source>
        <dbReference type="Proteomes" id="UP000285326"/>
    </source>
</evidence>
<dbReference type="Proteomes" id="UP000285326">
    <property type="component" value="Unassembled WGS sequence"/>
</dbReference>
<protein>
    <submittedName>
        <fullName evidence="1">Integrase and RNaseH domain-containing protein</fullName>
    </submittedName>
</protein>
<accession>A0A420IM14</accession>
<dbReference type="EMBL" id="MCBS01023293">
    <property type="protein sequence ID" value="RKF75599.1"/>
    <property type="molecule type" value="Genomic_DNA"/>
</dbReference>
<proteinExistence type="predicted"/>
<reference evidence="1 2" key="1">
    <citation type="journal article" date="2018" name="BMC Genomics">
        <title>Comparative genome analyses reveal sequence features reflecting distinct modes of host-adaptation between dicot and monocot powdery mildew.</title>
        <authorList>
            <person name="Wu Y."/>
            <person name="Ma X."/>
            <person name="Pan Z."/>
            <person name="Kale S.D."/>
            <person name="Song Y."/>
            <person name="King H."/>
            <person name="Zhang Q."/>
            <person name="Presley C."/>
            <person name="Deng X."/>
            <person name="Wei C.I."/>
            <person name="Xiao S."/>
        </authorList>
    </citation>
    <scope>NUCLEOTIDE SEQUENCE [LARGE SCALE GENOMIC DNA]</scope>
    <source>
        <strain evidence="1">UMSG1</strain>
    </source>
</reference>
<comment type="caution">
    <text evidence="1">The sequence shown here is derived from an EMBL/GenBank/DDBJ whole genome shotgun (WGS) entry which is preliminary data.</text>
</comment>
<dbReference type="AlphaFoldDB" id="A0A420IM14"/>
<name>A0A420IM14_9PEZI</name>
<evidence type="ECO:0000313" key="1">
    <source>
        <dbReference type="EMBL" id="RKF75599.1"/>
    </source>
</evidence>
<organism evidence="1 2">
    <name type="scientific">Golovinomyces cichoracearum</name>
    <dbReference type="NCBI Taxonomy" id="62708"/>
    <lineage>
        <taxon>Eukaryota</taxon>
        <taxon>Fungi</taxon>
        <taxon>Dikarya</taxon>
        <taxon>Ascomycota</taxon>
        <taxon>Pezizomycotina</taxon>
        <taxon>Leotiomycetes</taxon>
        <taxon>Erysiphales</taxon>
        <taxon>Erysiphaceae</taxon>
        <taxon>Golovinomyces</taxon>
    </lineage>
</organism>
<sequence length="378" mass="43883">MSFEIPIAWNSYITEKKGETTIVHEALEFDLWNVNTHTQPILNAYILKRLQYYKITEKKDRRLWNYFRCALHETLNETEKHKWTPEKLVKAKEEGDFISFAYKTPPGSSKMKEKVASYETKYPSYETFSDEKLSTKQTSISVLKSPVPFTAKNINSSPYSNVIDEVLKSQISVSRQTGSSLFPHYNTPLDPTTSKMLADLIKMYNDDRKNFRGKLFDILDNKLRVFFDNCQKIGLPSEQLSNVYSIILKHKAADFYYKNPEKSRKECLKLLFDNLLNLQRGLSVVYQEGHSLRDQILNACQGIPECKMALMKPAPTYEGVCADLRSATSNEMQCRGFSQFLSHNKIYISDQQENKVNWTHRTYGGRGKSKDKSDYRNR</sequence>
<gene>
    <name evidence="1" type="ORF">GcM1_232004</name>
</gene>